<keyword evidence="2" id="KW-0804">Transcription</keyword>
<proteinExistence type="predicted"/>
<reference evidence="2 3" key="1">
    <citation type="submission" date="2020-07" db="EMBL/GenBank/DDBJ databases">
        <title>Sequencing the genomes of 1000 actinobacteria strains.</title>
        <authorList>
            <person name="Klenk H.-P."/>
        </authorList>
    </citation>
    <scope>NUCLEOTIDE SEQUENCE [LARGE SCALE GENOMIC DNA]</scope>
    <source>
        <strain evidence="2 3">DSM 44442</strain>
    </source>
</reference>
<evidence type="ECO:0000256" key="1">
    <source>
        <dbReference type="SAM" id="MobiDB-lite"/>
    </source>
</evidence>
<evidence type="ECO:0000313" key="3">
    <source>
        <dbReference type="Proteomes" id="UP000572051"/>
    </source>
</evidence>
<dbReference type="AlphaFoldDB" id="A0A7Z0ENX8"/>
<dbReference type="GO" id="GO:0000428">
    <property type="term" value="C:DNA-directed RNA polymerase complex"/>
    <property type="evidence" value="ECO:0007669"/>
    <property type="project" value="UniProtKB-KW"/>
</dbReference>
<dbReference type="RefSeq" id="WP_179824865.1">
    <property type="nucleotide sequence ID" value="NZ_JACCFS010000001.1"/>
</dbReference>
<evidence type="ECO:0000313" key="2">
    <source>
        <dbReference type="EMBL" id="NYJ35602.1"/>
    </source>
</evidence>
<feature type="compositionally biased region" description="Basic and acidic residues" evidence="1">
    <location>
        <begin position="77"/>
        <end position="88"/>
    </location>
</feature>
<protein>
    <submittedName>
        <fullName evidence="2">DNA-directed RNA polymerase subunit RPC12/RpoP</fullName>
    </submittedName>
</protein>
<keyword evidence="2" id="KW-0240">DNA-directed RNA polymerase</keyword>
<accession>A0A7Z0ENX8</accession>
<keyword evidence="3" id="KW-1185">Reference proteome</keyword>
<feature type="compositionally biased region" description="Low complexity" evidence="1">
    <location>
        <begin position="63"/>
        <end position="76"/>
    </location>
</feature>
<organism evidence="2 3">
    <name type="scientific">Nocardiopsis aegyptia</name>
    <dbReference type="NCBI Taxonomy" id="220378"/>
    <lineage>
        <taxon>Bacteria</taxon>
        <taxon>Bacillati</taxon>
        <taxon>Actinomycetota</taxon>
        <taxon>Actinomycetes</taxon>
        <taxon>Streptosporangiales</taxon>
        <taxon>Nocardiopsidaceae</taxon>
        <taxon>Nocardiopsis</taxon>
    </lineage>
</organism>
<dbReference type="Proteomes" id="UP000572051">
    <property type="component" value="Unassembled WGS sequence"/>
</dbReference>
<dbReference type="EMBL" id="JACCFS010000001">
    <property type="protein sequence ID" value="NYJ35602.1"/>
    <property type="molecule type" value="Genomic_DNA"/>
</dbReference>
<feature type="compositionally biased region" description="Basic and acidic residues" evidence="1">
    <location>
        <begin position="22"/>
        <end position="38"/>
    </location>
</feature>
<name>A0A7Z0ENX8_9ACTN</name>
<sequence length="233" mass="25400">MVRRVPGGPATGPQLGGPEAAEDVRPRADRGRAPREPVPRPVPGRAGPRRRQYRCSRCGGLWPTGWPGARTPGTGRRPPEPRCPDCGHPDAVTVRDGAPGGREHSAIDLHWLMSRFAPLDPGPCPVCGTRREFADAGRVPGAVYRPLDWACPADDAWSSRFDPDGHYWASLEPVRWESEAAHHAYWLAADLLRVAEDAGEVTALPVGAEYESLDGAGEYWVYDEGGWRLACEI</sequence>
<gene>
    <name evidence="2" type="ORF">HNR10_003483</name>
</gene>
<feature type="region of interest" description="Disordered" evidence="1">
    <location>
        <begin position="1"/>
        <end position="89"/>
    </location>
</feature>
<comment type="caution">
    <text evidence="2">The sequence shown here is derived from an EMBL/GenBank/DDBJ whole genome shotgun (WGS) entry which is preliminary data.</text>
</comment>